<evidence type="ECO:0000313" key="1">
    <source>
        <dbReference type="EMBL" id="KKK69558.1"/>
    </source>
</evidence>
<comment type="caution">
    <text evidence="1">The sequence shown here is derived from an EMBL/GenBank/DDBJ whole genome shotgun (WGS) entry which is preliminary data.</text>
</comment>
<sequence length="94" mass="11090">MTNEQILKKAIEKAIKNGWDKREFDCDFAEHHKCPEIIIFSHDFAKAFWGGKRRMYLVEGNESNATIDGGESWKCHLQQMVLEKEPLKYIEKFL</sequence>
<gene>
    <name evidence="1" type="ORF">LCGC14_2932830</name>
</gene>
<dbReference type="EMBL" id="LAZR01058590">
    <property type="protein sequence ID" value="KKK69558.1"/>
    <property type="molecule type" value="Genomic_DNA"/>
</dbReference>
<proteinExistence type="predicted"/>
<reference evidence="1" key="1">
    <citation type="journal article" date="2015" name="Nature">
        <title>Complex archaea that bridge the gap between prokaryotes and eukaryotes.</title>
        <authorList>
            <person name="Spang A."/>
            <person name="Saw J.H."/>
            <person name="Jorgensen S.L."/>
            <person name="Zaremba-Niedzwiedzka K."/>
            <person name="Martijn J."/>
            <person name="Lind A.E."/>
            <person name="van Eijk R."/>
            <person name="Schleper C."/>
            <person name="Guy L."/>
            <person name="Ettema T.J."/>
        </authorList>
    </citation>
    <scope>NUCLEOTIDE SEQUENCE</scope>
</reference>
<organism evidence="1">
    <name type="scientific">marine sediment metagenome</name>
    <dbReference type="NCBI Taxonomy" id="412755"/>
    <lineage>
        <taxon>unclassified sequences</taxon>
        <taxon>metagenomes</taxon>
        <taxon>ecological metagenomes</taxon>
    </lineage>
</organism>
<protein>
    <submittedName>
        <fullName evidence="1">Uncharacterized protein</fullName>
    </submittedName>
</protein>
<dbReference type="AlphaFoldDB" id="A0A0F8XKV6"/>
<name>A0A0F8XKV6_9ZZZZ</name>
<accession>A0A0F8XKV6</accession>